<evidence type="ECO:0000256" key="2">
    <source>
        <dbReference type="ARBA" id="ARBA00022803"/>
    </source>
</evidence>
<dbReference type="KEGG" id="tsph:KIH39_05725"/>
<dbReference type="Gene3D" id="1.25.40.10">
    <property type="entry name" value="Tetratricopeptide repeat domain"/>
    <property type="match status" value="6"/>
</dbReference>
<dbReference type="PANTHER" id="PTHR44943:SF8">
    <property type="entry name" value="TPR REPEAT-CONTAINING PROTEIN MJ0263"/>
    <property type="match status" value="1"/>
</dbReference>
<name>A0A8E6EW44_9BACT</name>
<keyword evidence="1" id="KW-0677">Repeat</keyword>
<organism evidence="6 7">
    <name type="scientific">Telmatocola sphagniphila</name>
    <dbReference type="NCBI Taxonomy" id="1123043"/>
    <lineage>
        <taxon>Bacteria</taxon>
        <taxon>Pseudomonadati</taxon>
        <taxon>Planctomycetota</taxon>
        <taxon>Planctomycetia</taxon>
        <taxon>Gemmatales</taxon>
        <taxon>Gemmataceae</taxon>
    </lineage>
</organism>
<dbReference type="SMART" id="SM00028">
    <property type="entry name" value="TPR"/>
    <property type="match status" value="5"/>
</dbReference>
<evidence type="ECO:0000256" key="3">
    <source>
        <dbReference type="PROSITE-ProRule" id="PRU00339"/>
    </source>
</evidence>
<evidence type="ECO:0000313" key="6">
    <source>
        <dbReference type="EMBL" id="QVL33412.1"/>
    </source>
</evidence>
<dbReference type="SUPFAM" id="SSF48452">
    <property type="entry name" value="TPR-like"/>
    <property type="match status" value="3"/>
</dbReference>
<keyword evidence="5" id="KW-0812">Transmembrane</keyword>
<dbReference type="InterPro" id="IPR019734">
    <property type="entry name" value="TPR_rpt"/>
</dbReference>
<keyword evidence="5" id="KW-0472">Membrane</keyword>
<dbReference type="EMBL" id="CP074694">
    <property type="protein sequence ID" value="QVL33412.1"/>
    <property type="molecule type" value="Genomic_DNA"/>
</dbReference>
<feature type="repeat" description="TPR" evidence="3">
    <location>
        <begin position="203"/>
        <end position="236"/>
    </location>
</feature>
<dbReference type="InterPro" id="IPR011990">
    <property type="entry name" value="TPR-like_helical_dom_sf"/>
</dbReference>
<evidence type="ECO:0000313" key="7">
    <source>
        <dbReference type="Proteomes" id="UP000676194"/>
    </source>
</evidence>
<dbReference type="RefSeq" id="WP_213498301.1">
    <property type="nucleotide sequence ID" value="NZ_CP074694.1"/>
</dbReference>
<evidence type="ECO:0000256" key="1">
    <source>
        <dbReference type="ARBA" id="ARBA00022737"/>
    </source>
</evidence>
<reference evidence="6" key="1">
    <citation type="submission" date="2021-05" db="EMBL/GenBank/DDBJ databases">
        <title>Complete genome sequence of the cellulolytic planctomycete Telmatocola sphagniphila SP2T and characterization of the first cellulase from planctomycetes.</title>
        <authorList>
            <person name="Rakitin A.L."/>
            <person name="Beletsky A.V."/>
            <person name="Naumoff D.G."/>
            <person name="Kulichevskaya I.S."/>
            <person name="Mardanov A.V."/>
            <person name="Ravin N.V."/>
            <person name="Dedysh S.N."/>
        </authorList>
    </citation>
    <scope>NUCLEOTIDE SEQUENCE</scope>
    <source>
        <strain evidence="6">SP2T</strain>
    </source>
</reference>
<gene>
    <name evidence="6" type="ORF">KIH39_05725</name>
</gene>
<dbReference type="InterPro" id="IPR051685">
    <property type="entry name" value="Ycf3/AcsC/BcsC/TPR_MFPF"/>
</dbReference>
<feature type="repeat" description="TPR" evidence="3">
    <location>
        <begin position="271"/>
        <end position="304"/>
    </location>
</feature>
<feature type="region of interest" description="Disordered" evidence="4">
    <location>
        <begin position="131"/>
        <end position="200"/>
    </location>
</feature>
<protein>
    <submittedName>
        <fullName evidence="6">Tetratricopeptide repeat protein</fullName>
    </submittedName>
</protein>
<dbReference type="PROSITE" id="PS50005">
    <property type="entry name" value="TPR"/>
    <property type="match status" value="3"/>
</dbReference>
<dbReference type="Pfam" id="PF13432">
    <property type="entry name" value="TPR_16"/>
    <property type="match status" value="1"/>
</dbReference>
<feature type="transmembrane region" description="Helical" evidence="5">
    <location>
        <begin position="23"/>
        <end position="46"/>
    </location>
</feature>
<dbReference type="PANTHER" id="PTHR44943">
    <property type="entry name" value="CELLULOSE SYNTHASE OPERON PROTEIN C"/>
    <property type="match status" value="1"/>
</dbReference>
<keyword evidence="5" id="KW-1133">Transmembrane helix</keyword>
<feature type="repeat" description="TPR" evidence="3">
    <location>
        <begin position="937"/>
        <end position="970"/>
    </location>
</feature>
<dbReference type="Proteomes" id="UP000676194">
    <property type="component" value="Chromosome"/>
</dbReference>
<keyword evidence="2 3" id="KW-0802">TPR repeat</keyword>
<sequence>MNTKSESQFAAKFRAKDDRPRRLSAWVGLALTVASSTTLFAGYFLFSNAGALMAAPRTDDDDVIWKAKAPAAPTSQVVIPAVVPGTAKPEDPFKLSQQAQIPASTVPAAVGTLPNSRVKSVLQNYGQAGVQQTGFQPPLSPLPKNPPEDPKLKLDPPANTPQTKPADTGAPARPTEPAILQGEQIPTKPKPVNQGRPNRTPEDEALLTAARTAYEQSRYDIAAERFERYLSLHPKDVEIRREYAGVLNLAGEPRRAAAQYEILIADDPNSLEYRALVGDLYIIAKDYRKAIGHFATAIELNKSDPDAKRRLRSEFELSVRLARAFAFDGDYKHAEQVYDRFLATIRPEDPTAPPALGALLLDLERPNEALSYLMEQKKRNPENLEVLASLVRALARLGERQAAMEQLVAMAGVKPKEKAVRIVLGDSLFAAEEFEIAGHVYNQVLQVDPANGNALIGLAKVHLAMYLPANAKKILDSFVPGNNVQRAYLLTYAEYHQVVGEYTEAKLIYKDMLRRNELDHEVRLSLGLLFDYTKEWEKAKAEYAKIPPNFPIIGKKARLAFAASLFNQRKYQEAVDVTRTILTDFPDDPAVISQMIRHLAKAGQADQGVALARAFLASNPRSEVAAFSIRSTLAKTLLECNRYLDASREYEIILSRPIGRVPSSYYGLARASEKMGNVQRASELIGCIIGVLGGDTRQRLVLADLYSADYDDAHVVELCMGALQYDPNNLAVLIRLADGMQRQARYTGQPQAAFEYCIRILNLSPTNVRGHLAMSRCFAIAQNYRKSAAQYMQLIQIDPEFTIPPRERARVLYSDHQFSAARSQYQAMLSPAPDQYLIGELAGVVQRQPKVRTILEPYTMTSLTGPGLRKEMERVACTLPDDEAKLAVLRLINDYDAKVAEQKAFALEMEAKELKDYRNYQALPAYDAINRYEPTNTETLFDMGQVYGALTMTRRAQELYNGTLAVDPTHRDTMVAIERSGADLNPSLDMSYDYFRERGRDGLASIDRQRLSTGVKLPWGDENEYIEFGYDRVLYQPTIYNNDDGNIPWIRMQKKFDDNRLLLYGQMNLELFQNGFQTRPTFDVGFQYAHDDCLKTRGGLYLDNVAENGESIRQDIHRFGAYVGADVLMTRTWDFGGTYRYGHYSDSNNMNMLELYNENSLTLPPKQLKIVEKYTFYGYSSQTIFPTDPPNPLDLFGTIHPYFAPKTFNYGEIRLEWWHWFSRDYFVHSDQCWYSLQYGLGADDRLVTYNDFKGLINYDITSWMTFGIMGHVQLSSAYKMYEAMGYVSIRMP</sequence>
<evidence type="ECO:0000256" key="4">
    <source>
        <dbReference type="SAM" id="MobiDB-lite"/>
    </source>
</evidence>
<evidence type="ECO:0000256" key="5">
    <source>
        <dbReference type="SAM" id="Phobius"/>
    </source>
</evidence>
<proteinExistence type="predicted"/>
<accession>A0A8E6EW44</accession>
<keyword evidence="7" id="KW-1185">Reference proteome</keyword>